<proteinExistence type="predicted"/>
<protein>
    <recommendedName>
        <fullName evidence="1">RNase H type-1 domain-containing protein</fullName>
    </recommendedName>
</protein>
<organism evidence="2 3">
    <name type="scientific">Solanum tuberosum</name>
    <name type="common">Potato</name>
    <dbReference type="NCBI Taxonomy" id="4113"/>
    <lineage>
        <taxon>Eukaryota</taxon>
        <taxon>Viridiplantae</taxon>
        <taxon>Streptophyta</taxon>
        <taxon>Embryophyta</taxon>
        <taxon>Tracheophyta</taxon>
        <taxon>Spermatophyta</taxon>
        <taxon>Magnoliopsida</taxon>
        <taxon>eudicotyledons</taxon>
        <taxon>Gunneridae</taxon>
        <taxon>Pentapetalae</taxon>
        <taxon>asterids</taxon>
        <taxon>lamiids</taxon>
        <taxon>Solanales</taxon>
        <taxon>Solanaceae</taxon>
        <taxon>Solanoideae</taxon>
        <taxon>Solaneae</taxon>
        <taxon>Solanum</taxon>
    </lineage>
</organism>
<dbReference type="InterPro" id="IPR052929">
    <property type="entry name" value="RNase_H-like_EbsB-rel"/>
</dbReference>
<dbReference type="PANTHER" id="PTHR47074">
    <property type="entry name" value="BNAC02G40300D PROTEIN"/>
    <property type="match status" value="1"/>
</dbReference>
<reference evidence="2 3" key="1">
    <citation type="journal article" date="2021" name="bioRxiv">
        <title>Chromosome-scale and haplotype-resolved genome assembly of a tetraploid potato cultivar.</title>
        <authorList>
            <person name="Sun H."/>
            <person name="Jiao W.-B."/>
            <person name="Krause K."/>
            <person name="Campoy J.A."/>
            <person name="Goel M."/>
            <person name="Folz-Donahue K."/>
            <person name="Kukat C."/>
            <person name="Huettel B."/>
            <person name="Schneeberger K."/>
        </authorList>
    </citation>
    <scope>NUCLEOTIDE SEQUENCE [LARGE SCALE GENOMIC DNA]</scope>
    <source>
        <strain evidence="2">SolTubOtavaFocal</strain>
        <tissue evidence="2">Leaves</tissue>
    </source>
</reference>
<gene>
    <name evidence="2" type="ORF">KY290_001043</name>
</gene>
<dbReference type="SUPFAM" id="SSF53098">
    <property type="entry name" value="Ribonuclease H-like"/>
    <property type="match status" value="1"/>
</dbReference>
<dbReference type="InterPro" id="IPR044730">
    <property type="entry name" value="RNase_H-like_dom_plant"/>
</dbReference>
<dbReference type="Gene3D" id="3.30.420.10">
    <property type="entry name" value="Ribonuclease H-like superfamily/Ribonuclease H"/>
    <property type="match status" value="1"/>
</dbReference>
<comment type="caution">
    <text evidence="2">The sequence shown here is derived from an EMBL/GenBank/DDBJ whole genome shotgun (WGS) entry which is preliminary data.</text>
</comment>
<name>A0ABQ7WLN2_SOLTU</name>
<dbReference type="InterPro" id="IPR036397">
    <property type="entry name" value="RNaseH_sf"/>
</dbReference>
<dbReference type="Proteomes" id="UP000826656">
    <property type="component" value="Unassembled WGS sequence"/>
</dbReference>
<dbReference type="InterPro" id="IPR002156">
    <property type="entry name" value="RNaseH_domain"/>
</dbReference>
<feature type="domain" description="RNase H type-1" evidence="1">
    <location>
        <begin position="71"/>
        <end position="123"/>
    </location>
</feature>
<dbReference type="InterPro" id="IPR012337">
    <property type="entry name" value="RNaseH-like_sf"/>
</dbReference>
<evidence type="ECO:0000313" key="3">
    <source>
        <dbReference type="Proteomes" id="UP000826656"/>
    </source>
</evidence>
<dbReference type="PANTHER" id="PTHR47074:SF21">
    <property type="entry name" value="RNASE H TYPE-1 DOMAIN-CONTAINING PROTEIN"/>
    <property type="match status" value="1"/>
</dbReference>
<evidence type="ECO:0000259" key="1">
    <source>
        <dbReference type="Pfam" id="PF13456"/>
    </source>
</evidence>
<dbReference type="CDD" id="cd06222">
    <property type="entry name" value="RNase_H_like"/>
    <property type="match status" value="1"/>
</dbReference>
<sequence length="134" mass="15010">MIRHGGKKSVQGMMMEINRNLHYLAITRYPWLRNIPDSLPLIVKFFEAYTPLIECKEVKWKLPNEGVYKCNSDGASKGNPGPSASAFCIRNDAGEFIFAEAKSLESATSLEAEVVALRSGLEFLYLKQFAACYP</sequence>
<keyword evidence="3" id="KW-1185">Reference proteome</keyword>
<dbReference type="Pfam" id="PF13456">
    <property type="entry name" value="RVT_3"/>
    <property type="match status" value="1"/>
</dbReference>
<evidence type="ECO:0000313" key="2">
    <source>
        <dbReference type="EMBL" id="KAH0781445.1"/>
    </source>
</evidence>
<accession>A0ABQ7WLN2</accession>
<dbReference type="EMBL" id="JAIVGD010000001">
    <property type="protein sequence ID" value="KAH0781445.1"/>
    <property type="molecule type" value="Genomic_DNA"/>
</dbReference>